<feature type="compositionally biased region" description="Gly residues" evidence="1">
    <location>
        <begin position="89"/>
        <end position="102"/>
    </location>
</feature>
<comment type="caution">
    <text evidence="2">The sequence shown here is derived from an EMBL/GenBank/DDBJ whole genome shotgun (WGS) entry which is preliminary data.</text>
</comment>
<dbReference type="EMBL" id="VCIW01000021">
    <property type="protein sequence ID" value="TLS49442.1"/>
    <property type="molecule type" value="Genomic_DNA"/>
</dbReference>
<organism evidence="2 3">
    <name type="scientific">Paenibacillus antri</name>
    <dbReference type="NCBI Taxonomy" id="2582848"/>
    <lineage>
        <taxon>Bacteria</taxon>
        <taxon>Bacillati</taxon>
        <taxon>Bacillota</taxon>
        <taxon>Bacilli</taxon>
        <taxon>Bacillales</taxon>
        <taxon>Paenibacillaceae</taxon>
        <taxon>Paenibacillus</taxon>
    </lineage>
</organism>
<reference evidence="2 3" key="1">
    <citation type="submission" date="2019-05" db="EMBL/GenBank/DDBJ databases">
        <authorList>
            <person name="Narsing Rao M.P."/>
            <person name="Li W.J."/>
        </authorList>
    </citation>
    <scope>NUCLEOTIDE SEQUENCE [LARGE SCALE GENOMIC DNA]</scope>
    <source>
        <strain evidence="2 3">SYSU_K30003</strain>
    </source>
</reference>
<name>A0A5R9FZF2_9BACL</name>
<gene>
    <name evidence="2" type="ORF">FE782_25340</name>
</gene>
<sequence>MEKLITNRMVGLFLVTALTVSGCSSQGAALDEDECYDDDGDSYCDDGGGGAYGMHYINGRKVYYRSAFADVDIDGKKKPSTGISKGVSGSKGGIGSSTGSGG</sequence>
<protein>
    <submittedName>
        <fullName evidence="2">Uncharacterized protein</fullName>
    </submittedName>
</protein>
<dbReference type="Proteomes" id="UP000309676">
    <property type="component" value="Unassembled WGS sequence"/>
</dbReference>
<evidence type="ECO:0000313" key="2">
    <source>
        <dbReference type="EMBL" id="TLS49442.1"/>
    </source>
</evidence>
<evidence type="ECO:0000313" key="3">
    <source>
        <dbReference type="Proteomes" id="UP000309676"/>
    </source>
</evidence>
<dbReference type="AlphaFoldDB" id="A0A5R9FZF2"/>
<feature type="region of interest" description="Disordered" evidence="1">
    <location>
        <begin position="74"/>
        <end position="102"/>
    </location>
</feature>
<dbReference type="RefSeq" id="WP_138197160.1">
    <property type="nucleotide sequence ID" value="NZ_VCIW01000021.1"/>
</dbReference>
<dbReference type="PROSITE" id="PS51257">
    <property type="entry name" value="PROKAR_LIPOPROTEIN"/>
    <property type="match status" value="1"/>
</dbReference>
<evidence type="ECO:0000256" key="1">
    <source>
        <dbReference type="SAM" id="MobiDB-lite"/>
    </source>
</evidence>
<keyword evidence="3" id="KW-1185">Reference proteome</keyword>
<accession>A0A5R9FZF2</accession>
<proteinExistence type="predicted"/>